<gene>
    <name evidence="2" type="ORF">PHLGIDRAFT_182637</name>
</gene>
<keyword evidence="3" id="KW-1185">Reference proteome</keyword>
<dbReference type="Proteomes" id="UP000053257">
    <property type="component" value="Unassembled WGS sequence"/>
</dbReference>
<evidence type="ECO:0000256" key="1">
    <source>
        <dbReference type="SAM" id="MobiDB-lite"/>
    </source>
</evidence>
<feature type="region of interest" description="Disordered" evidence="1">
    <location>
        <begin position="121"/>
        <end position="145"/>
    </location>
</feature>
<protein>
    <submittedName>
        <fullName evidence="2">Uncharacterized protein</fullName>
    </submittedName>
</protein>
<sequence>MHVTTARDTEDARRADSITQTDILNVARMPLCCRSQSTYRSDSFGHDVRRYLGGLARVVPCTSRHGQVSLPAGGLKSNVQDDLNCFLTQSYRSISRTSRALGTYGNTTEDERRRLDIHPRGYGAVSASGGSRNNGRRLDGGQMTEGPLATFSPSPHFIRHATTPVSLFDTHYRFDSR</sequence>
<dbReference type="HOGENOM" id="CLU_1518426_0_0_1"/>
<accession>A0A0C3RUJ3</accession>
<reference evidence="2 3" key="1">
    <citation type="journal article" date="2014" name="PLoS Genet.">
        <title>Analysis of the Phlebiopsis gigantea genome, transcriptome and secretome provides insight into its pioneer colonization strategies of wood.</title>
        <authorList>
            <person name="Hori C."/>
            <person name="Ishida T."/>
            <person name="Igarashi K."/>
            <person name="Samejima M."/>
            <person name="Suzuki H."/>
            <person name="Master E."/>
            <person name="Ferreira P."/>
            <person name="Ruiz-Duenas F.J."/>
            <person name="Held B."/>
            <person name="Canessa P."/>
            <person name="Larrondo L.F."/>
            <person name="Schmoll M."/>
            <person name="Druzhinina I.S."/>
            <person name="Kubicek C.P."/>
            <person name="Gaskell J.A."/>
            <person name="Kersten P."/>
            <person name="St John F."/>
            <person name="Glasner J."/>
            <person name="Sabat G."/>
            <person name="Splinter BonDurant S."/>
            <person name="Syed K."/>
            <person name="Yadav J."/>
            <person name="Mgbeahuruike A.C."/>
            <person name="Kovalchuk A."/>
            <person name="Asiegbu F.O."/>
            <person name="Lackner G."/>
            <person name="Hoffmeister D."/>
            <person name="Rencoret J."/>
            <person name="Gutierrez A."/>
            <person name="Sun H."/>
            <person name="Lindquist E."/>
            <person name="Barry K."/>
            <person name="Riley R."/>
            <person name="Grigoriev I.V."/>
            <person name="Henrissat B."/>
            <person name="Kues U."/>
            <person name="Berka R.M."/>
            <person name="Martinez A.T."/>
            <person name="Covert S.F."/>
            <person name="Blanchette R.A."/>
            <person name="Cullen D."/>
        </authorList>
    </citation>
    <scope>NUCLEOTIDE SEQUENCE [LARGE SCALE GENOMIC DNA]</scope>
    <source>
        <strain evidence="2 3">11061_1 CR5-6</strain>
    </source>
</reference>
<evidence type="ECO:0000313" key="3">
    <source>
        <dbReference type="Proteomes" id="UP000053257"/>
    </source>
</evidence>
<evidence type="ECO:0000313" key="2">
    <source>
        <dbReference type="EMBL" id="KIP04696.1"/>
    </source>
</evidence>
<name>A0A0C3RUJ3_PHLG1</name>
<organism evidence="2 3">
    <name type="scientific">Phlebiopsis gigantea (strain 11061_1 CR5-6)</name>
    <name type="common">White-rot fungus</name>
    <name type="synonym">Peniophora gigantea</name>
    <dbReference type="NCBI Taxonomy" id="745531"/>
    <lineage>
        <taxon>Eukaryota</taxon>
        <taxon>Fungi</taxon>
        <taxon>Dikarya</taxon>
        <taxon>Basidiomycota</taxon>
        <taxon>Agaricomycotina</taxon>
        <taxon>Agaricomycetes</taxon>
        <taxon>Polyporales</taxon>
        <taxon>Phanerochaetaceae</taxon>
        <taxon>Phlebiopsis</taxon>
    </lineage>
</organism>
<dbReference type="EMBL" id="KN840565">
    <property type="protein sequence ID" value="KIP04696.1"/>
    <property type="molecule type" value="Genomic_DNA"/>
</dbReference>
<proteinExistence type="predicted"/>
<dbReference type="AlphaFoldDB" id="A0A0C3RUJ3"/>